<reference evidence="2 3" key="1">
    <citation type="submission" date="2018-11" db="EMBL/GenBank/DDBJ databases">
        <authorList>
            <person name="Lopez-Roques C."/>
            <person name="Donnadieu C."/>
            <person name="Bouchez O."/>
            <person name="Klopp C."/>
            <person name="Cabau C."/>
            <person name="Zahm M."/>
        </authorList>
    </citation>
    <scope>NUCLEOTIDE SEQUENCE [LARGE SCALE GENOMIC DNA]</scope>
    <source>
        <strain evidence="2">RS831</strain>
        <tissue evidence="2">Whole body</tissue>
    </source>
</reference>
<feature type="transmembrane region" description="Helical" evidence="1">
    <location>
        <begin position="96"/>
        <end position="117"/>
    </location>
</feature>
<evidence type="ECO:0000313" key="2">
    <source>
        <dbReference type="EMBL" id="RVE57624.1"/>
    </source>
</evidence>
<dbReference type="AlphaFoldDB" id="A0A3S2NVR5"/>
<accession>A0A3S2NVR5</accession>
<evidence type="ECO:0000256" key="1">
    <source>
        <dbReference type="SAM" id="Phobius"/>
    </source>
</evidence>
<keyword evidence="1" id="KW-1133">Transmembrane helix</keyword>
<proteinExistence type="predicted"/>
<gene>
    <name evidence="2" type="ORF">OJAV_G00218250</name>
</gene>
<name>A0A3S2NVR5_ORYJA</name>
<evidence type="ECO:0000313" key="3">
    <source>
        <dbReference type="Proteomes" id="UP000283210"/>
    </source>
</evidence>
<dbReference type="Proteomes" id="UP000283210">
    <property type="component" value="Chromosome 22"/>
</dbReference>
<keyword evidence="3" id="KW-1185">Reference proteome</keyword>
<keyword evidence="1" id="KW-0472">Membrane</keyword>
<organism evidence="2 3">
    <name type="scientific">Oryzias javanicus</name>
    <name type="common">Javanese ricefish</name>
    <name type="synonym">Aplocheilus javanicus</name>
    <dbReference type="NCBI Taxonomy" id="123683"/>
    <lineage>
        <taxon>Eukaryota</taxon>
        <taxon>Metazoa</taxon>
        <taxon>Chordata</taxon>
        <taxon>Craniata</taxon>
        <taxon>Vertebrata</taxon>
        <taxon>Euteleostomi</taxon>
        <taxon>Actinopterygii</taxon>
        <taxon>Neopterygii</taxon>
        <taxon>Teleostei</taxon>
        <taxon>Neoteleostei</taxon>
        <taxon>Acanthomorphata</taxon>
        <taxon>Ovalentaria</taxon>
        <taxon>Atherinomorphae</taxon>
        <taxon>Beloniformes</taxon>
        <taxon>Adrianichthyidae</taxon>
        <taxon>Oryziinae</taxon>
        <taxon>Oryzias</taxon>
    </lineage>
</organism>
<sequence length="142" mass="16505">MEMTSTSSEEHVGLRGHLEIRTVSDVNSEIFTLRPIESAPPSRNHPKFCSNPTSKVKETVIIFFYRKTEWIRISADLTEAVPLRVFSPSLDPSFHLNHIFTLFTGSIFSLEISFYWIHLFTRSLFSLDQFFHRIHFSSGSFF</sequence>
<dbReference type="EMBL" id="CM012458">
    <property type="protein sequence ID" value="RVE57624.1"/>
    <property type="molecule type" value="Genomic_DNA"/>
</dbReference>
<reference evidence="2 3" key="2">
    <citation type="submission" date="2019-01" db="EMBL/GenBank/DDBJ databases">
        <title>A chromosome length genome reference of the Java medaka (oryzias javanicus).</title>
        <authorList>
            <person name="Herpin A."/>
            <person name="Takehana Y."/>
            <person name="Naruse K."/>
            <person name="Ansai S."/>
            <person name="Kawaguchi M."/>
        </authorList>
    </citation>
    <scope>NUCLEOTIDE SEQUENCE [LARGE SCALE GENOMIC DNA]</scope>
    <source>
        <strain evidence="2">RS831</strain>
        <tissue evidence="2">Whole body</tissue>
    </source>
</reference>
<protein>
    <submittedName>
        <fullName evidence="2">Uncharacterized protein</fullName>
    </submittedName>
</protein>
<keyword evidence="1" id="KW-0812">Transmembrane</keyword>